<reference evidence="4" key="5">
    <citation type="submission" date="2011-05" db="EMBL/GenBank/DDBJ databases">
        <authorList>
            <consortium name="VectorBase"/>
        </authorList>
    </citation>
    <scope>NUCLEOTIDE SEQUENCE</scope>
    <source>
        <strain evidence="4">PEST</strain>
    </source>
</reference>
<comment type="caution">
    <text evidence="4">The sequence shown here is derived from an EMBL/GenBank/DDBJ whole genome shotgun (WGS) entry which is preliminary data.</text>
</comment>
<dbReference type="VEuPathDB" id="VectorBase:AGAP009251"/>
<dbReference type="PANTHER" id="PTHR24260">
    <property type="match status" value="1"/>
</dbReference>
<dbReference type="VEuPathDB" id="VectorBase:AGAMI1_008809"/>
<name>A0NG76_ANOGA</name>
<dbReference type="Gene3D" id="2.40.10.10">
    <property type="entry name" value="Trypsin-like serine proteases"/>
    <property type="match status" value="1"/>
</dbReference>
<accession>A0NG76</accession>
<evidence type="ECO:0000259" key="3">
    <source>
        <dbReference type="PROSITE" id="PS50240"/>
    </source>
</evidence>
<dbReference type="GO" id="GO:0006508">
    <property type="term" value="P:proteolysis"/>
    <property type="evidence" value="ECO:0007669"/>
    <property type="project" value="InterPro"/>
</dbReference>
<evidence type="ECO:0000256" key="1">
    <source>
        <dbReference type="ARBA" id="ARBA00024195"/>
    </source>
</evidence>
<dbReference type="HOGENOM" id="CLU_006842_22_2_1"/>
<evidence type="ECO:0000313" key="4">
    <source>
        <dbReference type="EMBL" id="EAU75982.1"/>
    </source>
</evidence>
<dbReference type="InterPro" id="IPR043504">
    <property type="entry name" value="Peptidase_S1_PA_chymotrypsin"/>
</dbReference>
<keyword evidence="2" id="KW-0732">Signal</keyword>
<reference evidence="4" key="2">
    <citation type="submission" date="2002-03" db="EMBL/GenBank/DDBJ databases">
        <authorList>
            <consortium name="The Anopheles Genome Sequencing Consortium"/>
        </authorList>
    </citation>
    <scope>NUCLEOTIDE SEQUENCE</scope>
    <source>
        <strain evidence="4">PEST</strain>
    </source>
</reference>
<evidence type="ECO:0000256" key="2">
    <source>
        <dbReference type="SAM" id="SignalP"/>
    </source>
</evidence>
<dbReference type="InterPro" id="IPR001254">
    <property type="entry name" value="Trypsin_dom"/>
</dbReference>
<dbReference type="InterPro" id="IPR051333">
    <property type="entry name" value="CLIP_Serine_Protease"/>
</dbReference>
<dbReference type="eggNOG" id="KOG3627">
    <property type="taxonomic scope" value="Eukaryota"/>
</dbReference>
<dbReference type="OMA" id="VSWICAG"/>
<dbReference type="PROSITE" id="PS50240">
    <property type="entry name" value="TRYPSIN_DOM"/>
    <property type="match status" value="1"/>
</dbReference>
<organism evidence="4">
    <name type="scientific">Anopheles gambiae</name>
    <name type="common">African malaria mosquito</name>
    <dbReference type="NCBI Taxonomy" id="7165"/>
    <lineage>
        <taxon>Eukaryota</taxon>
        <taxon>Metazoa</taxon>
        <taxon>Ecdysozoa</taxon>
        <taxon>Arthropoda</taxon>
        <taxon>Hexapoda</taxon>
        <taxon>Insecta</taxon>
        <taxon>Pterygota</taxon>
        <taxon>Neoptera</taxon>
        <taxon>Endopterygota</taxon>
        <taxon>Diptera</taxon>
        <taxon>Nematocera</taxon>
        <taxon>Culicoidea</taxon>
        <taxon>Culicidae</taxon>
        <taxon>Anophelinae</taxon>
        <taxon>Anopheles</taxon>
    </lineage>
</organism>
<sequence>MLCIKQSVVFVVALLLNRFSNGDRTFMAYMENELNRKQTMMPNVRESLDDCHMRYYKHSLVESSYPVFQRPHQKMSDFPHLGRIGWTGTDGTVRWNCSGTLVWENFILTSARCTTGGNSMAPDVVRLGASGEMQEIKIAEAVRHPEYREGITQHDIALLRLQSKVELGSTVVPACFWNNEDVKFHAMTLAGWSGSDASDVVKAQVQPTLDGCDRMLSTDLCVESTELGSCLDGGFLQVPLNHNGKVTPFVVAIGAPSNISCQKSTPYTKVSSYVQWIVSTIQASGEPAWGLCTV</sequence>
<reference evidence="4" key="3">
    <citation type="journal article" date="2004" name="Trends Parasitol.">
        <title>The Anopheles gambiae genome: an update.</title>
        <authorList>
            <person name="Mongin E."/>
            <person name="Louis C."/>
            <person name="Holt R.A."/>
            <person name="Birney E."/>
            <person name="Collins F.H."/>
        </authorList>
    </citation>
    <scope>NUCLEOTIDE SEQUENCE</scope>
    <source>
        <strain evidence="4">PEST</strain>
    </source>
</reference>
<comment type="similarity">
    <text evidence="1">Belongs to the peptidase S1 family. CLIP subfamily.</text>
</comment>
<feature type="chain" id="PRO_5014565144" evidence="2">
    <location>
        <begin position="23"/>
        <end position="294"/>
    </location>
</feature>
<dbReference type="EMBL" id="AAAB01008984">
    <property type="protein sequence ID" value="EAU75982.1"/>
    <property type="molecule type" value="Genomic_DNA"/>
</dbReference>
<dbReference type="AlphaFoldDB" id="A0NG76"/>
<dbReference type="PhylomeDB" id="A0NG76"/>
<reference evidence="4" key="4">
    <citation type="journal article" date="2007" name="Genome Biol.">
        <title>Update of the Anopheles gambiae PEST genome assembly.</title>
        <authorList>
            <person name="Sharakhova M.V."/>
            <person name="Hammond M.P."/>
            <person name="Lobo N.F."/>
            <person name="Krzywinski J."/>
            <person name="Unger M.F."/>
            <person name="Hillenmeyer M.E."/>
            <person name="Bruggner R.V."/>
            <person name="Birney E."/>
            <person name="Collins F.H."/>
        </authorList>
    </citation>
    <scope>NUCLEOTIDE SEQUENCE</scope>
    <source>
        <strain evidence="4">PEST</strain>
    </source>
</reference>
<dbReference type="InParanoid" id="A0NG76"/>
<dbReference type="InterPro" id="IPR009003">
    <property type="entry name" value="Peptidase_S1_PA"/>
</dbReference>
<dbReference type="SMART" id="SM00020">
    <property type="entry name" value="Tryp_SPc"/>
    <property type="match status" value="1"/>
</dbReference>
<proteinExistence type="inferred from homology"/>
<dbReference type="PaxDb" id="7165-AGAP009251-PC"/>
<feature type="domain" description="Peptidase S1" evidence="3">
    <location>
        <begin position="60"/>
        <end position="282"/>
    </location>
</feature>
<dbReference type="SUPFAM" id="SSF50494">
    <property type="entry name" value="Trypsin-like serine proteases"/>
    <property type="match status" value="1"/>
</dbReference>
<dbReference type="GO" id="GO:0004252">
    <property type="term" value="F:serine-type endopeptidase activity"/>
    <property type="evidence" value="ECO:0007669"/>
    <property type="project" value="InterPro"/>
</dbReference>
<gene>
    <name evidence="4" type="ORF">AgaP_AGAP009251</name>
</gene>
<reference evidence="4" key="1">
    <citation type="journal article" date="2002" name="Science">
        <title>The genome sequence of the malaria mosquito Anopheles gambiae.</title>
        <authorList>
            <person name="Holt R.A."/>
            <person name="Subramanian G.M."/>
            <person name="Halpern A."/>
            <person name="Sutton G.G."/>
            <person name="Charlab R."/>
            <person name="Nusskern D.R."/>
            <person name="Wincker P."/>
            <person name="Clark A.G."/>
            <person name="Ribeiro J.M."/>
            <person name="Wides R."/>
            <person name="Salzberg S.L."/>
            <person name="Loftus B."/>
            <person name="Yandell M."/>
            <person name="Majoros W.H."/>
            <person name="Rusch D.B."/>
            <person name="Lai Z."/>
            <person name="Kraft C.L."/>
            <person name="Abril J.F."/>
            <person name="Anthouard V."/>
            <person name="Arensburger P."/>
            <person name="Atkinson P.W."/>
            <person name="Baden H."/>
            <person name="de Berardinis V."/>
            <person name="Baldwin D."/>
            <person name="Benes V."/>
            <person name="Biedler J."/>
            <person name="Blass C."/>
            <person name="Bolanos R."/>
            <person name="Boscus D."/>
            <person name="Barnstead M."/>
            <person name="Cai S."/>
            <person name="Center A."/>
            <person name="Chaturverdi K."/>
            <person name="Christophides G.K."/>
            <person name="Chrystal M.A."/>
            <person name="Clamp M."/>
            <person name="Cravchik A."/>
            <person name="Curwen V."/>
            <person name="Dana A."/>
            <person name="Delcher A."/>
            <person name="Dew I."/>
            <person name="Evans C.A."/>
            <person name="Flanigan M."/>
            <person name="Grundschober-Freimoser A."/>
            <person name="Friedli L."/>
            <person name="Gu Z."/>
            <person name="Guan P."/>
            <person name="Guigo R."/>
            <person name="Hillenmeyer M.E."/>
            <person name="Hladun S.L."/>
            <person name="Hogan J.R."/>
            <person name="Hong Y.S."/>
            <person name="Hoover J."/>
            <person name="Jaillon O."/>
            <person name="Ke Z."/>
            <person name="Kodira C."/>
            <person name="Kokoza E."/>
            <person name="Koutsos A."/>
            <person name="Letunic I."/>
            <person name="Levitsky A."/>
            <person name="Liang Y."/>
            <person name="Lin J.J."/>
            <person name="Lobo N.F."/>
            <person name="Lopez J.R."/>
            <person name="Malek J.A."/>
            <person name="McIntosh T.C."/>
            <person name="Meister S."/>
            <person name="Miller J."/>
            <person name="Mobarry C."/>
            <person name="Mongin E."/>
            <person name="Murphy S.D."/>
            <person name="O'Brochta D.A."/>
            <person name="Pfannkoch C."/>
            <person name="Qi R."/>
            <person name="Regier M.A."/>
            <person name="Remington K."/>
            <person name="Shao H."/>
            <person name="Sharakhova M.V."/>
            <person name="Sitter C.D."/>
            <person name="Shetty J."/>
            <person name="Smith T.J."/>
            <person name="Strong R."/>
            <person name="Sun J."/>
            <person name="Thomasova D."/>
            <person name="Ton L.Q."/>
            <person name="Topalis P."/>
            <person name="Tu Z."/>
            <person name="Unger M.F."/>
            <person name="Walenz B."/>
            <person name="Wang A."/>
            <person name="Wang J."/>
            <person name="Wang M."/>
            <person name="Wang X."/>
            <person name="Woodford K.J."/>
            <person name="Wortman J.R."/>
            <person name="Wu M."/>
            <person name="Yao A."/>
            <person name="Zdobnov E.M."/>
            <person name="Zhang H."/>
            <person name="Zhao Q."/>
            <person name="Zhao S."/>
            <person name="Zhu S.C."/>
            <person name="Zhimulev I."/>
            <person name="Coluzzi M."/>
            <person name="della Torre A."/>
            <person name="Roth C.W."/>
            <person name="Louis C."/>
            <person name="Kalush F."/>
            <person name="Mural R.J."/>
            <person name="Myers E.W."/>
            <person name="Adams M.D."/>
            <person name="Smith H.O."/>
            <person name="Broder S."/>
            <person name="Gardner M.J."/>
            <person name="Fraser C.M."/>
            <person name="Birney E."/>
            <person name="Bork P."/>
            <person name="Brey P.T."/>
            <person name="Venter J.C."/>
            <person name="Weissenbach J."/>
            <person name="Kafatos F.C."/>
            <person name="Collins F.H."/>
            <person name="Hoffman S.L."/>
        </authorList>
    </citation>
    <scope>NUCLEOTIDE SEQUENCE [LARGE SCALE GENOMIC DNA]</scope>
    <source>
        <strain evidence="4">PEST</strain>
    </source>
</reference>
<dbReference type="Pfam" id="PF00089">
    <property type="entry name" value="Trypsin"/>
    <property type="match status" value="1"/>
</dbReference>
<feature type="signal peptide" evidence="2">
    <location>
        <begin position="1"/>
        <end position="22"/>
    </location>
</feature>
<dbReference type="PANTHER" id="PTHR24260:SF147">
    <property type="entry name" value="EG:BACR7A4.3 PROTEIN-RELATED"/>
    <property type="match status" value="1"/>
</dbReference>
<protein>
    <submittedName>
        <fullName evidence="4">AGAP009251-PA</fullName>
    </submittedName>
</protein>